<gene>
    <name evidence="1" type="ORF">I4J89_12045</name>
</gene>
<dbReference type="Proteomes" id="UP000598146">
    <property type="component" value="Unassembled WGS sequence"/>
</dbReference>
<keyword evidence="2" id="KW-1185">Reference proteome</keyword>
<organism evidence="1 2">
    <name type="scientific">Actinoplanes aureus</name>
    <dbReference type="NCBI Taxonomy" id="2792083"/>
    <lineage>
        <taxon>Bacteria</taxon>
        <taxon>Bacillati</taxon>
        <taxon>Actinomycetota</taxon>
        <taxon>Actinomycetes</taxon>
        <taxon>Micromonosporales</taxon>
        <taxon>Micromonosporaceae</taxon>
        <taxon>Actinoplanes</taxon>
    </lineage>
</organism>
<dbReference type="RefSeq" id="WP_196414002.1">
    <property type="nucleotide sequence ID" value="NZ_JADQTO010000005.1"/>
</dbReference>
<evidence type="ECO:0000313" key="2">
    <source>
        <dbReference type="Proteomes" id="UP000598146"/>
    </source>
</evidence>
<comment type="caution">
    <text evidence="1">The sequence shown here is derived from an EMBL/GenBank/DDBJ whole genome shotgun (WGS) entry which is preliminary data.</text>
</comment>
<accession>A0A931C8U8</accession>
<reference evidence="1" key="1">
    <citation type="submission" date="2020-11" db="EMBL/GenBank/DDBJ databases">
        <title>Isolation and identification of active actinomycetes.</title>
        <authorList>
            <person name="Sun X."/>
        </authorList>
    </citation>
    <scope>NUCLEOTIDE SEQUENCE</scope>
    <source>
        <strain evidence="1">NEAU-A11</strain>
    </source>
</reference>
<name>A0A931C8U8_9ACTN</name>
<dbReference type="EMBL" id="JADQTO010000005">
    <property type="protein sequence ID" value="MBG0562196.1"/>
    <property type="molecule type" value="Genomic_DNA"/>
</dbReference>
<sequence length="411" mass="44143">MVSPPHAPPFPDDPTTATRHLCAGAYLDETFRDTAMREVYHRPARAVALSYGFSVTPVLAHCRRARRVALIRDAAVTVVLLAALGAAPITPLHAITIAAVLLPVCSVAWSLWRHAQLERFRPGRTPTAPGTDPRLREIDLQQYGNTVVQAGHHRFLGAGPVIGTWGLTQPLGPGPVPFDAAEVVAHLRWRLGALVGGPGTVPEETIPGLTVTDRVHLAGTEVGSLASITPPELVAEIIRRPTGPARHHLACQVASSGGEVVTTVHIHVAVQAGALYLESTTTALTPCPEAYRIVDLPDATGRQAWFRAVRCGLLGTPRVAVRAPFRLLRALGDALPDNRAFTRRTAGPAGGDRVRTLRLGLDHGARVAVRELACPPDDHRRYPDIAKHQRLIEQHVLDAIRHFLSASVSSA</sequence>
<proteinExistence type="predicted"/>
<evidence type="ECO:0000313" key="1">
    <source>
        <dbReference type="EMBL" id="MBG0562196.1"/>
    </source>
</evidence>
<dbReference type="AlphaFoldDB" id="A0A931C8U8"/>
<protein>
    <submittedName>
        <fullName evidence="1">Uncharacterized protein</fullName>
    </submittedName>
</protein>